<gene>
    <name evidence="3" type="ordered locus">Alvin_1535</name>
</gene>
<keyword evidence="2" id="KW-0732">Signal</keyword>
<keyword evidence="1" id="KW-1133">Transmembrane helix</keyword>
<protein>
    <submittedName>
        <fullName evidence="3">Uncharacterized protein</fullName>
    </submittedName>
</protein>
<reference evidence="3 4" key="1">
    <citation type="journal article" date="2011" name="Stand. Genomic Sci.">
        <title>Complete genome sequence of Allochromatium vinosum DSM 180(T).</title>
        <authorList>
            <person name="Weissgerber T."/>
            <person name="Zigann R."/>
            <person name="Bruce D."/>
            <person name="Chang Y.J."/>
            <person name="Detter J.C."/>
            <person name="Han C."/>
            <person name="Hauser L."/>
            <person name="Jeffries C.D."/>
            <person name="Land M."/>
            <person name="Munk A.C."/>
            <person name="Tapia R."/>
            <person name="Dahl C."/>
        </authorList>
    </citation>
    <scope>NUCLEOTIDE SEQUENCE [LARGE SCALE GENOMIC DNA]</scope>
    <source>
        <strain evidence="4">ATCC 17899 / DSM 180 / NBRC 103801 / NCIMB 10441 / D</strain>
    </source>
</reference>
<sequence>MWIKRLPLFILLLSLWPAGLLAAPAPGSDLTPSAVGEARVTLQLFWSRNCPHCRAALAFIETLREREPWLDIQTFELTQDRTNLQRYVEQARALGEEARSVPAFFLCGRMLTGFDNAEGMGQQLLGLARFCRTLGGTSAGWIGAGGSALETSTAIDLPLLGRVDANRLSLPALTLVLASLDAFNPCAFFVLLFLLSLMVHARGRGRMLLVGATFVVFSGLVYFLFMAAWLNLFLVVGGAAVVTTVAGLIALLIGGLNIKDYFLFKQGPTLSIPDQAKPGLFARMRGLIAADHLGTLLFGTATLALAANSYELLCTAGFPMVFTRTLTLQQLPSATYYGYLALYNLIYVLPLLAIVLLFTFTLGARKLSEPQGRVLKLLSGVMMLSLGLVMLLAPDLLSVYWVGIALLSVALLATWLIARLTRPGRNPA</sequence>
<keyword evidence="1" id="KW-0472">Membrane</keyword>
<evidence type="ECO:0000256" key="2">
    <source>
        <dbReference type="SAM" id="SignalP"/>
    </source>
</evidence>
<dbReference type="STRING" id="572477.Alvin_1535"/>
<evidence type="ECO:0000313" key="3">
    <source>
        <dbReference type="EMBL" id="ADC62468.1"/>
    </source>
</evidence>
<feature type="transmembrane region" description="Helical" evidence="1">
    <location>
        <begin position="374"/>
        <end position="393"/>
    </location>
</feature>
<dbReference type="HOGENOM" id="CLU_046133_0_0_6"/>
<dbReference type="Proteomes" id="UP000001441">
    <property type="component" value="Chromosome"/>
</dbReference>
<dbReference type="Gene3D" id="3.40.30.10">
    <property type="entry name" value="Glutaredoxin"/>
    <property type="match status" value="1"/>
</dbReference>
<feature type="transmembrane region" description="Helical" evidence="1">
    <location>
        <begin position="232"/>
        <end position="256"/>
    </location>
</feature>
<keyword evidence="1" id="KW-0812">Transmembrane</keyword>
<dbReference type="EMBL" id="CP001896">
    <property type="protein sequence ID" value="ADC62468.1"/>
    <property type="molecule type" value="Genomic_DNA"/>
</dbReference>
<dbReference type="eggNOG" id="COG0526">
    <property type="taxonomic scope" value="Bacteria"/>
</dbReference>
<feature type="transmembrane region" description="Helical" evidence="1">
    <location>
        <begin position="341"/>
        <end position="362"/>
    </location>
</feature>
<feature type="transmembrane region" description="Helical" evidence="1">
    <location>
        <begin position="293"/>
        <end position="321"/>
    </location>
</feature>
<dbReference type="InterPro" id="IPR036249">
    <property type="entry name" value="Thioredoxin-like_sf"/>
</dbReference>
<name>D3RTF9_ALLVD</name>
<feature type="transmembrane region" description="Helical" evidence="1">
    <location>
        <begin position="207"/>
        <end position="226"/>
    </location>
</feature>
<dbReference type="SUPFAM" id="SSF52833">
    <property type="entry name" value="Thioredoxin-like"/>
    <property type="match status" value="1"/>
</dbReference>
<proteinExistence type="predicted"/>
<feature type="transmembrane region" description="Helical" evidence="1">
    <location>
        <begin position="399"/>
        <end position="418"/>
    </location>
</feature>
<dbReference type="KEGG" id="alv:Alvin_1535"/>
<evidence type="ECO:0000313" key="4">
    <source>
        <dbReference type="Proteomes" id="UP000001441"/>
    </source>
</evidence>
<accession>D3RTF9</accession>
<organism evidence="3 4">
    <name type="scientific">Allochromatium vinosum (strain ATCC 17899 / DSM 180 / NBRC 103801 / NCIMB 10441 / D)</name>
    <name type="common">Chromatium vinosum</name>
    <dbReference type="NCBI Taxonomy" id="572477"/>
    <lineage>
        <taxon>Bacteria</taxon>
        <taxon>Pseudomonadati</taxon>
        <taxon>Pseudomonadota</taxon>
        <taxon>Gammaproteobacteria</taxon>
        <taxon>Chromatiales</taxon>
        <taxon>Chromatiaceae</taxon>
        <taxon>Allochromatium</taxon>
    </lineage>
</organism>
<dbReference type="RefSeq" id="WP_012970742.1">
    <property type="nucleotide sequence ID" value="NC_013851.1"/>
</dbReference>
<evidence type="ECO:0000256" key="1">
    <source>
        <dbReference type="SAM" id="Phobius"/>
    </source>
</evidence>
<dbReference type="AlphaFoldDB" id="D3RTF9"/>
<dbReference type="PROSITE" id="PS51354">
    <property type="entry name" value="GLUTAREDOXIN_2"/>
    <property type="match status" value="1"/>
</dbReference>
<feature type="transmembrane region" description="Helical" evidence="1">
    <location>
        <begin position="172"/>
        <end position="195"/>
    </location>
</feature>
<keyword evidence="4" id="KW-1185">Reference proteome</keyword>
<dbReference type="OrthoDB" id="9798180at2"/>
<feature type="chain" id="PRO_5003050616" evidence="2">
    <location>
        <begin position="23"/>
        <end position="428"/>
    </location>
</feature>
<feature type="signal peptide" evidence="2">
    <location>
        <begin position="1"/>
        <end position="22"/>
    </location>
</feature>